<evidence type="ECO:0000313" key="2">
    <source>
        <dbReference type="Proteomes" id="UP000199727"/>
    </source>
</evidence>
<sequence>MLSILLLHISAISVNPTGMLSQLDPSVIACIIQYLAVLAPSTALSISQQSYAQSVEVVYRDITLHTRSSVDSFMMGVFDPVGRKRMALHHVRSITLLCDATCLESILAYASSKEPLSSLQTLVIQIPNERESPDITRLQLTFPNRPFDTFNITIFDVRPDYSRLAKTAASVVYHLIEGNFAQEFTFGVRIWDARNSLTILNRMVKLKMLSDRNCLADTLIFERIIFGMVFYRDDEIFEQELLQCAHCRTKLESAIWQQSGQKTKIANDYRINIP</sequence>
<dbReference type="EMBL" id="AMKT01000020">
    <property type="protein sequence ID" value="OXG27361.1"/>
    <property type="molecule type" value="Genomic_DNA"/>
</dbReference>
<comment type="caution">
    <text evidence="1">The sequence shown here is derived from an EMBL/GenBank/DDBJ whole genome shotgun (WGS) entry which is preliminary data.</text>
</comment>
<organism evidence="1 2">
    <name type="scientific">Cryptococcus neoformans Tu259-1</name>
    <dbReference type="NCBI Taxonomy" id="1230072"/>
    <lineage>
        <taxon>Eukaryota</taxon>
        <taxon>Fungi</taxon>
        <taxon>Dikarya</taxon>
        <taxon>Basidiomycota</taxon>
        <taxon>Agaricomycotina</taxon>
        <taxon>Tremellomycetes</taxon>
        <taxon>Tremellales</taxon>
        <taxon>Cryptococcaceae</taxon>
        <taxon>Cryptococcus</taxon>
        <taxon>Cryptococcus neoformans species complex</taxon>
    </lineage>
</organism>
<dbReference type="Proteomes" id="UP000199727">
    <property type="component" value="Unassembled WGS sequence"/>
</dbReference>
<reference evidence="1 2" key="1">
    <citation type="submission" date="2017-06" db="EMBL/GenBank/DDBJ databases">
        <title>Global population genomics of the pathogenic fungus Cryptococcus neoformans var. grubii.</title>
        <authorList>
            <person name="Cuomo C."/>
            <person name="Litvintseva A."/>
            <person name="Chen Y."/>
            <person name="Young S."/>
            <person name="Zeng Q."/>
            <person name="Chapman S."/>
            <person name="Gujja S."/>
            <person name="Saif S."/>
            <person name="Birren B."/>
        </authorList>
    </citation>
    <scope>NUCLEOTIDE SEQUENCE [LARGE SCALE GENOMIC DNA]</scope>
    <source>
        <strain evidence="1 2">Tu259-1</strain>
    </source>
</reference>
<protein>
    <submittedName>
        <fullName evidence="1">Uncharacterized protein</fullName>
    </submittedName>
</protein>
<accession>A0A854QND5</accession>
<evidence type="ECO:0000313" key="1">
    <source>
        <dbReference type="EMBL" id="OXG27361.1"/>
    </source>
</evidence>
<gene>
    <name evidence="1" type="ORF">C361_01164</name>
</gene>
<name>A0A854QND5_CRYNE</name>
<proteinExistence type="predicted"/>
<dbReference type="AlphaFoldDB" id="A0A854QND5"/>